<dbReference type="EC" id="6.3.2.10" evidence="10 11"/>
<dbReference type="SUPFAM" id="SSF53244">
    <property type="entry name" value="MurD-like peptide ligases, peptide-binding domain"/>
    <property type="match status" value="1"/>
</dbReference>
<keyword evidence="1 10" id="KW-0963">Cytoplasm</keyword>
<dbReference type="AlphaFoldDB" id="A0A841BRK1"/>
<dbReference type="GO" id="GO:0009252">
    <property type="term" value="P:peptidoglycan biosynthetic process"/>
    <property type="evidence" value="ECO:0007669"/>
    <property type="project" value="UniProtKB-UniRule"/>
</dbReference>
<gene>
    <name evidence="10" type="primary">murF</name>
    <name evidence="15" type="ORF">F4553_002751</name>
</gene>
<dbReference type="Pfam" id="PF01225">
    <property type="entry name" value="Mur_ligase"/>
    <property type="match status" value="1"/>
</dbReference>
<dbReference type="NCBIfam" id="TIGR01143">
    <property type="entry name" value="murF"/>
    <property type="match status" value="1"/>
</dbReference>
<dbReference type="SUPFAM" id="SSF63418">
    <property type="entry name" value="MurE/MurF N-terminal domain"/>
    <property type="match status" value="1"/>
</dbReference>
<dbReference type="Pfam" id="PF08245">
    <property type="entry name" value="Mur_ligase_M"/>
    <property type="match status" value="1"/>
</dbReference>
<evidence type="ECO:0000259" key="13">
    <source>
        <dbReference type="Pfam" id="PF02875"/>
    </source>
</evidence>
<dbReference type="InterPro" id="IPR000713">
    <property type="entry name" value="Mur_ligase_N"/>
</dbReference>
<feature type="domain" description="Mur ligase central" evidence="14">
    <location>
        <begin position="108"/>
        <end position="292"/>
    </location>
</feature>
<keyword evidence="5 10" id="KW-0067">ATP-binding</keyword>
<dbReference type="UniPathway" id="UPA00219"/>
<evidence type="ECO:0000256" key="1">
    <source>
        <dbReference type="ARBA" id="ARBA00022490"/>
    </source>
</evidence>
<evidence type="ECO:0000256" key="6">
    <source>
        <dbReference type="ARBA" id="ARBA00022960"/>
    </source>
</evidence>
<evidence type="ECO:0000256" key="11">
    <source>
        <dbReference type="RuleBase" id="RU004136"/>
    </source>
</evidence>
<dbReference type="SUPFAM" id="SSF53623">
    <property type="entry name" value="MurD-like peptide ligases, catalytic domain"/>
    <property type="match status" value="1"/>
</dbReference>
<dbReference type="Gene3D" id="3.90.190.20">
    <property type="entry name" value="Mur ligase, C-terminal domain"/>
    <property type="match status" value="1"/>
</dbReference>
<dbReference type="PANTHER" id="PTHR43024">
    <property type="entry name" value="UDP-N-ACETYLMURAMOYL-TRIPEPTIDE--D-ALANYL-D-ALANINE LIGASE"/>
    <property type="match status" value="1"/>
</dbReference>
<evidence type="ECO:0000256" key="9">
    <source>
        <dbReference type="ARBA" id="ARBA00023316"/>
    </source>
</evidence>
<dbReference type="Proteomes" id="UP000587527">
    <property type="component" value="Unassembled WGS sequence"/>
</dbReference>
<keyword evidence="2 10" id="KW-0436">Ligase</keyword>
<comment type="subcellular location">
    <subcellularLocation>
        <location evidence="10 11">Cytoplasm</location>
    </subcellularLocation>
</comment>
<feature type="domain" description="Mur ligase N-terminal catalytic" evidence="12">
    <location>
        <begin position="30"/>
        <end position="74"/>
    </location>
</feature>
<evidence type="ECO:0000256" key="2">
    <source>
        <dbReference type="ARBA" id="ARBA00022598"/>
    </source>
</evidence>
<dbReference type="HAMAP" id="MF_02019">
    <property type="entry name" value="MurF"/>
    <property type="match status" value="1"/>
</dbReference>
<dbReference type="Gene3D" id="3.40.1390.10">
    <property type="entry name" value="MurE/MurF, N-terminal domain"/>
    <property type="match status" value="1"/>
</dbReference>
<evidence type="ECO:0000256" key="7">
    <source>
        <dbReference type="ARBA" id="ARBA00022984"/>
    </source>
</evidence>
<feature type="domain" description="Mur ligase C-terminal" evidence="13">
    <location>
        <begin position="315"/>
        <end position="442"/>
    </location>
</feature>
<name>A0A841BRK1_9ACTN</name>
<dbReference type="InterPro" id="IPR036615">
    <property type="entry name" value="Mur_ligase_C_dom_sf"/>
</dbReference>
<evidence type="ECO:0000313" key="15">
    <source>
        <dbReference type="EMBL" id="MBB5869372.1"/>
    </source>
</evidence>
<accession>A0A841BRK1</accession>
<evidence type="ECO:0000256" key="4">
    <source>
        <dbReference type="ARBA" id="ARBA00022741"/>
    </source>
</evidence>
<keyword evidence="4 10" id="KW-0547">Nucleotide-binding</keyword>
<dbReference type="GO" id="GO:0008360">
    <property type="term" value="P:regulation of cell shape"/>
    <property type="evidence" value="ECO:0007669"/>
    <property type="project" value="UniProtKB-KW"/>
</dbReference>
<dbReference type="InterPro" id="IPR013221">
    <property type="entry name" value="Mur_ligase_cen"/>
</dbReference>
<comment type="function">
    <text evidence="10 11">Involved in cell wall formation. Catalyzes the final step in the synthesis of UDP-N-acetylmuramoyl-pentapeptide, the precursor of murein.</text>
</comment>
<dbReference type="InterPro" id="IPR005863">
    <property type="entry name" value="UDP-N-AcMur_synth"/>
</dbReference>
<keyword evidence="6 10" id="KW-0133">Cell shape</keyword>
<dbReference type="InterPro" id="IPR036565">
    <property type="entry name" value="Mur-like_cat_sf"/>
</dbReference>
<evidence type="ECO:0000256" key="3">
    <source>
        <dbReference type="ARBA" id="ARBA00022618"/>
    </source>
</evidence>
<dbReference type="GO" id="GO:0071555">
    <property type="term" value="P:cell wall organization"/>
    <property type="evidence" value="ECO:0007669"/>
    <property type="project" value="UniProtKB-KW"/>
</dbReference>
<evidence type="ECO:0000256" key="5">
    <source>
        <dbReference type="ARBA" id="ARBA00022840"/>
    </source>
</evidence>
<proteinExistence type="inferred from homology"/>
<keyword evidence="7 10" id="KW-0573">Peptidoglycan synthesis</keyword>
<dbReference type="Gene3D" id="3.40.1190.10">
    <property type="entry name" value="Mur-like, catalytic domain"/>
    <property type="match status" value="1"/>
</dbReference>
<dbReference type="EMBL" id="JACHMN010000002">
    <property type="protein sequence ID" value="MBB5869372.1"/>
    <property type="molecule type" value="Genomic_DNA"/>
</dbReference>
<keyword evidence="3 10" id="KW-0132">Cell division</keyword>
<evidence type="ECO:0000259" key="14">
    <source>
        <dbReference type="Pfam" id="PF08245"/>
    </source>
</evidence>
<comment type="similarity">
    <text evidence="10">Belongs to the MurCDEF family. MurF subfamily.</text>
</comment>
<sequence>MITMTLGEIAAVVGGTLSAADPSTPVTGAVEYDSRKVGPGGLFLAFDGASVDGHDFAARAVDQGAAGVLGSRVVEGVPMIVVGDVLAAVGLLARAVLDRLPELTVIGITGSSGKTTTKDLIGQLVARVGPTVAPAGSFNNELGLPHTVLIADEQTRFLVLEMGARGVGHLRYLCEIAPPRIGVVVNVGSAHIGEFGSVEKIALAKGELIEALPPDGLAILNADDPLVAAMAPRTRARVLTVGTSADAGLRATDVTLDEAGRAAYTLDGTVPVRLAVAGGHQVGNSLAAVAVARAVGLPLDECATALGESRLVSSRRMDVFNRADGVTVIDDSYNANPGSTAAALHALAAMATGRRSIAVLGYHAELGDFERSGHEEVGRTAAETGVDLLIVVGSPAAAIHDGAVAQLQWGGEAVLVDDQDAAIEVLRQRLSPGDVILVKGSRYRTWDVVDSLREPVS</sequence>
<evidence type="ECO:0000256" key="8">
    <source>
        <dbReference type="ARBA" id="ARBA00023306"/>
    </source>
</evidence>
<feature type="binding site" evidence="10">
    <location>
        <begin position="110"/>
        <end position="116"/>
    </location>
    <ligand>
        <name>ATP</name>
        <dbReference type="ChEBI" id="CHEBI:30616"/>
    </ligand>
</feature>
<comment type="pathway">
    <text evidence="10 11">Cell wall biogenesis; peptidoglycan biosynthesis.</text>
</comment>
<dbReference type="GO" id="GO:0005737">
    <property type="term" value="C:cytoplasm"/>
    <property type="evidence" value="ECO:0007669"/>
    <property type="project" value="UniProtKB-SubCell"/>
</dbReference>
<dbReference type="GO" id="GO:0047480">
    <property type="term" value="F:UDP-N-acetylmuramoyl-tripeptide-D-alanyl-D-alanine ligase activity"/>
    <property type="evidence" value="ECO:0007669"/>
    <property type="project" value="UniProtKB-UniRule"/>
</dbReference>
<keyword evidence="9 10" id="KW-0961">Cell wall biogenesis/degradation</keyword>
<dbReference type="InterPro" id="IPR004101">
    <property type="entry name" value="Mur_ligase_C"/>
</dbReference>
<dbReference type="InterPro" id="IPR051046">
    <property type="entry name" value="MurCDEF_CellWall_CoF430Synth"/>
</dbReference>
<organism evidence="15 16">
    <name type="scientific">Allocatelliglobosispora scoriae</name>
    <dbReference type="NCBI Taxonomy" id="643052"/>
    <lineage>
        <taxon>Bacteria</taxon>
        <taxon>Bacillati</taxon>
        <taxon>Actinomycetota</taxon>
        <taxon>Actinomycetes</taxon>
        <taxon>Micromonosporales</taxon>
        <taxon>Micromonosporaceae</taxon>
        <taxon>Allocatelliglobosispora</taxon>
    </lineage>
</organism>
<dbReference type="GO" id="GO:0005524">
    <property type="term" value="F:ATP binding"/>
    <property type="evidence" value="ECO:0007669"/>
    <property type="project" value="UniProtKB-UniRule"/>
</dbReference>
<dbReference type="Pfam" id="PF02875">
    <property type="entry name" value="Mur_ligase_C"/>
    <property type="match status" value="1"/>
</dbReference>
<evidence type="ECO:0000313" key="16">
    <source>
        <dbReference type="Proteomes" id="UP000587527"/>
    </source>
</evidence>
<protein>
    <recommendedName>
        <fullName evidence="10 11">UDP-N-acetylmuramoyl-tripeptide--D-alanyl-D-alanine ligase</fullName>
        <ecNumber evidence="10 11">6.3.2.10</ecNumber>
    </recommendedName>
    <alternativeName>
        <fullName evidence="10">D-alanyl-D-alanine-adding enzyme</fullName>
    </alternativeName>
</protein>
<comment type="caution">
    <text evidence="15">The sequence shown here is derived from an EMBL/GenBank/DDBJ whole genome shotgun (WGS) entry which is preliminary data.</text>
</comment>
<evidence type="ECO:0000256" key="10">
    <source>
        <dbReference type="HAMAP-Rule" id="MF_02019"/>
    </source>
</evidence>
<keyword evidence="16" id="KW-1185">Reference proteome</keyword>
<comment type="catalytic activity">
    <reaction evidence="10 11">
        <text>D-alanyl-D-alanine + UDP-N-acetyl-alpha-D-muramoyl-L-alanyl-gamma-D-glutamyl-meso-2,6-diaminopimelate + ATP = UDP-N-acetyl-alpha-D-muramoyl-L-alanyl-gamma-D-glutamyl-meso-2,6-diaminopimeloyl-D-alanyl-D-alanine + ADP + phosphate + H(+)</text>
        <dbReference type="Rhea" id="RHEA:28374"/>
        <dbReference type="ChEBI" id="CHEBI:15378"/>
        <dbReference type="ChEBI" id="CHEBI:30616"/>
        <dbReference type="ChEBI" id="CHEBI:43474"/>
        <dbReference type="ChEBI" id="CHEBI:57822"/>
        <dbReference type="ChEBI" id="CHEBI:61386"/>
        <dbReference type="ChEBI" id="CHEBI:83905"/>
        <dbReference type="ChEBI" id="CHEBI:456216"/>
        <dbReference type="EC" id="6.3.2.10"/>
    </reaction>
</comment>
<keyword evidence="8 10" id="KW-0131">Cell cycle</keyword>
<reference evidence="15 16" key="1">
    <citation type="submission" date="2020-08" db="EMBL/GenBank/DDBJ databases">
        <title>Sequencing the genomes of 1000 actinobacteria strains.</title>
        <authorList>
            <person name="Klenk H.-P."/>
        </authorList>
    </citation>
    <scope>NUCLEOTIDE SEQUENCE [LARGE SCALE GENOMIC DNA]</scope>
    <source>
        <strain evidence="15 16">DSM 45362</strain>
    </source>
</reference>
<evidence type="ECO:0000259" key="12">
    <source>
        <dbReference type="Pfam" id="PF01225"/>
    </source>
</evidence>
<dbReference type="GO" id="GO:0051301">
    <property type="term" value="P:cell division"/>
    <property type="evidence" value="ECO:0007669"/>
    <property type="project" value="UniProtKB-KW"/>
</dbReference>
<dbReference type="RefSeq" id="WP_184835963.1">
    <property type="nucleotide sequence ID" value="NZ_JACHMN010000002.1"/>
</dbReference>
<dbReference type="InterPro" id="IPR035911">
    <property type="entry name" value="MurE/MurF_N"/>
</dbReference>
<dbReference type="PANTHER" id="PTHR43024:SF1">
    <property type="entry name" value="UDP-N-ACETYLMURAMOYL-TRIPEPTIDE--D-ALANYL-D-ALANINE LIGASE"/>
    <property type="match status" value="1"/>
</dbReference>